<dbReference type="EMBL" id="LNIX01000037">
    <property type="protein sequence ID" value="OXA39707.1"/>
    <property type="molecule type" value="Genomic_DNA"/>
</dbReference>
<feature type="region of interest" description="Disordered" evidence="1">
    <location>
        <begin position="459"/>
        <end position="486"/>
    </location>
</feature>
<evidence type="ECO:0000313" key="2">
    <source>
        <dbReference type="EMBL" id="OXA39707.1"/>
    </source>
</evidence>
<evidence type="ECO:0008006" key="4">
    <source>
        <dbReference type="Google" id="ProtNLM"/>
    </source>
</evidence>
<protein>
    <recommendedName>
        <fullName evidence="4">Transposase domain-containing protein</fullName>
    </recommendedName>
</protein>
<comment type="caution">
    <text evidence="2">The sequence shown here is derived from an EMBL/GenBank/DDBJ whole genome shotgun (WGS) entry which is preliminary data.</text>
</comment>
<name>A0A226D4N7_FOLCA</name>
<dbReference type="AlphaFoldDB" id="A0A226D4N7"/>
<accession>A0A226D4N7</accession>
<evidence type="ECO:0000313" key="3">
    <source>
        <dbReference type="Proteomes" id="UP000198287"/>
    </source>
</evidence>
<sequence length="486" mass="55366">MPKVISNLSKRQLRRKINQRVTKVLHCMRYNQAHQVVNSQVSFNSPSPCEVYNNFETISESSRCKRANELYDSSDILSGSEVDNLKERLKIWSVTNNISQIATSELLKLLQAHKCFENFPLDSRALLKTVRSFKYRTVKPGKYVHLGFDIGLQTVIQKLNFIPDEIGVLINIDGIPVSKSSKSEFWPILCCLESGDAAKKPFCVGVYHGGGKPEDQNDFLKDFVAEVKALERHGYSYHGVVIKFKVKGFICDAPARAFITCTKYHSGFSSCSKCTQTGERYENRVVFSSKVVTKRSQQSFLQQNDEDHHRGTTILTEINVDLVNDVPFEFMHLICLGVVRKLLNLWVNGKPKYMKFSGLTITNLSRDLVKQRYLTPGDFNRKPRSLVELPRWKATEFRQFVLYTGPVVLQDKIPQTYLNHFNSLHLAVFILSNNDLIRKHGSYANTLLKGEIDRSLKSAVDSPSGTKFTQAQQRRKHAPAILQVHS</sequence>
<proteinExistence type="predicted"/>
<dbReference type="PANTHER" id="PTHR33053:SF24">
    <property type="entry name" value="TRANSPOSASE DOMAIN-CONTAINING PROTEIN"/>
    <property type="match status" value="1"/>
</dbReference>
<keyword evidence="3" id="KW-1185">Reference proteome</keyword>
<dbReference type="OrthoDB" id="10015795at2759"/>
<evidence type="ECO:0000256" key="1">
    <source>
        <dbReference type="SAM" id="MobiDB-lite"/>
    </source>
</evidence>
<gene>
    <name evidence="2" type="ORF">Fcan01_25602</name>
</gene>
<dbReference type="PANTHER" id="PTHR33053">
    <property type="entry name" value="PROTEIN, PUTATIVE-RELATED"/>
    <property type="match status" value="1"/>
</dbReference>
<dbReference type="Proteomes" id="UP000198287">
    <property type="component" value="Unassembled WGS sequence"/>
</dbReference>
<dbReference type="STRING" id="158441.A0A226D4N7"/>
<reference evidence="2 3" key="1">
    <citation type="submission" date="2015-12" db="EMBL/GenBank/DDBJ databases">
        <title>The genome of Folsomia candida.</title>
        <authorList>
            <person name="Faddeeva A."/>
            <person name="Derks M.F."/>
            <person name="Anvar Y."/>
            <person name="Smit S."/>
            <person name="Van Straalen N."/>
            <person name="Roelofs D."/>
        </authorList>
    </citation>
    <scope>NUCLEOTIDE SEQUENCE [LARGE SCALE GENOMIC DNA]</scope>
    <source>
        <strain evidence="2 3">VU population</strain>
        <tissue evidence="2">Whole body</tissue>
    </source>
</reference>
<feature type="compositionally biased region" description="Polar residues" evidence="1">
    <location>
        <begin position="461"/>
        <end position="472"/>
    </location>
</feature>
<organism evidence="2 3">
    <name type="scientific">Folsomia candida</name>
    <name type="common">Springtail</name>
    <dbReference type="NCBI Taxonomy" id="158441"/>
    <lineage>
        <taxon>Eukaryota</taxon>
        <taxon>Metazoa</taxon>
        <taxon>Ecdysozoa</taxon>
        <taxon>Arthropoda</taxon>
        <taxon>Hexapoda</taxon>
        <taxon>Collembola</taxon>
        <taxon>Entomobryomorpha</taxon>
        <taxon>Isotomoidea</taxon>
        <taxon>Isotomidae</taxon>
        <taxon>Proisotominae</taxon>
        <taxon>Folsomia</taxon>
    </lineage>
</organism>